<dbReference type="KEGG" id="vha:VIBHAR_05731"/>
<gene>
    <name evidence="1" type="ordered locus">VIBHAR_05731</name>
</gene>
<evidence type="ECO:0008006" key="3">
    <source>
        <dbReference type="Google" id="ProtNLM"/>
    </source>
</evidence>
<protein>
    <recommendedName>
        <fullName evidence="3">Competence protein ComFB</fullName>
    </recommendedName>
</protein>
<proteinExistence type="predicted"/>
<reference evidence="1 2" key="1">
    <citation type="submission" date="2007-08" db="EMBL/GenBank/DDBJ databases">
        <authorList>
            <consortium name="The Vibrio harveyi Genome Sequencing Project"/>
            <person name="Bassler B."/>
            <person name="Clifton S.W."/>
            <person name="Fulton L."/>
            <person name="Delehaunty K."/>
            <person name="Fronick C."/>
            <person name="Harrison M."/>
            <person name="Markivic C."/>
            <person name="Fulton R."/>
            <person name="Tin-Wollam A.-M."/>
            <person name="Shah N."/>
            <person name="Pepin K."/>
            <person name="Nash W."/>
            <person name="Thiruvilangam P."/>
            <person name="Bhonagiri V."/>
            <person name="Waters C."/>
            <person name="Tu K.C."/>
            <person name="Irgon J."/>
            <person name="Wilson R.K."/>
        </authorList>
    </citation>
    <scope>NUCLEOTIDE SEQUENCE [LARGE SCALE GENOMIC DNA]</scope>
    <source>
        <strain evidence="2">ATCC BAA-1116 / BB120</strain>
    </source>
</reference>
<name>A7N554_VIBC1</name>
<evidence type="ECO:0000313" key="1">
    <source>
        <dbReference type="EMBL" id="ABU73625.1"/>
    </source>
</evidence>
<dbReference type="Proteomes" id="UP000008152">
    <property type="component" value="Chromosome II"/>
</dbReference>
<sequence length="150" mass="17393">MIKLRAINELQSEFDCYNFKVLNKGEKSMQISSDVHNYMETLVGQVLASDQYVDQFDNEQLADIACLALIQLKPVYIRHDIDFLSALPERKLAQFKQSVDVAVENAATMIQEDRRKNRNNDVPVILSHTSYDEDKELDWFEKPILNVNIK</sequence>
<dbReference type="Pfam" id="PF10719">
    <property type="entry name" value="ComFB"/>
    <property type="match status" value="1"/>
</dbReference>
<dbReference type="AlphaFoldDB" id="A7N554"/>
<dbReference type="InterPro" id="IPR019657">
    <property type="entry name" value="ComFB"/>
</dbReference>
<organism evidence="1 2">
    <name type="scientific">Vibrio campbellii (strain ATCC BAA-1116)</name>
    <dbReference type="NCBI Taxonomy" id="2902295"/>
    <lineage>
        <taxon>Bacteria</taxon>
        <taxon>Pseudomonadati</taxon>
        <taxon>Pseudomonadota</taxon>
        <taxon>Gammaproteobacteria</taxon>
        <taxon>Vibrionales</taxon>
        <taxon>Vibrionaceae</taxon>
        <taxon>Vibrio</taxon>
    </lineage>
</organism>
<evidence type="ECO:0000313" key="2">
    <source>
        <dbReference type="Proteomes" id="UP000008152"/>
    </source>
</evidence>
<dbReference type="PATRIC" id="fig|338187.36.peg.4606"/>
<accession>A7N554</accession>
<dbReference type="EMBL" id="CP000790">
    <property type="protein sequence ID" value="ABU73625.1"/>
    <property type="molecule type" value="Genomic_DNA"/>
</dbReference>